<evidence type="ECO:0000256" key="12">
    <source>
        <dbReference type="ARBA" id="ARBA00023303"/>
    </source>
</evidence>
<evidence type="ECO:0000256" key="10">
    <source>
        <dbReference type="ARBA" id="ARBA00023180"/>
    </source>
</evidence>
<keyword evidence="12 13" id="KW-0407">Ion channel</keyword>
<keyword evidence="15" id="KW-1185">Reference proteome</keyword>
<keyword evidence="10" id="KW-0325">Glycoprotein</keyword>
<feature type="transmembrane region" description="Helical" evidence="14">
    <location>
        <begin position="278"/>
        <end position="300"/>
    </location>
</feature>
<evidence type="ECO:0000313" key="15">
    <source>
        <dbReference type="Proteomes" id="UP000887540"/>
    </source>
</evidence>
<evidence type="ECO:0000256" key="2">
    <source>
        <dbReference type="ARBA" id="ARBA00007193"/>
    </source>
</evidence>
<evidence type="ECO:0000256" key="1">
    <source>
        <dbReference type="ARBA" id="ARBA00004141"/>
    </source>
</evidence>
<evidence type="ECO:0000256" key="6">
    <source>
        <dbReference type="ARBA" id="ARBA00022989"/>
    </source>
</evidence>
<dbReference type="InterPro" id="IPR001873">
    <property type="entry name" value="ENaC"/>
</dbReference>
<keyword evidence="11 13" id="KW-0739">Sodium transport</keyword>
<name>A0A914BZD2_9BILA</name>
<keyword evidence="7" id="KW-0915">Sodium</keyword>
<keyword evidence="9 14" id="KW-0472">Membrane</keyword>
<keyword evidence="6 14" id="KW-1133">Transmembrane helix</keyword>
<organism evidence="15 16">
    <name type="scientific">Acrobeloides nanus</name>
    <dbReference type="NCBI Taxonomy" id="290746"/>
    <lineage>
        <taxon>Eukaryota</taxon>
        <taxon>Metazoa</taxon>
        <taxon>Ecdysozoa</taxon>
        <taxon>Nematoda</taxon>
        <taxon>Chromadorea</taxon>
        <taxon>Rhabditida</taxon>
        <taxon>Tylenchina</taxon>
        <taxon>Cephalobomorpha</taxon>
        <taxon>Cephaloboidea</taxon>
        <taxon>Cephalobidae</taxon>
        <taxon>Acrobeloides</taxon>
    </lineage>
</organism>
<evidence type="ECO:0000256" key="7">
    <source>
        <dbReference type="ARBA" id="ARBA00023053"/>
    </source>
</evidence>
<comment type="similarity">
    <text evidence="2 13">Belongs to the amiloride-sensitive sodium channel (TC 1.A.6) family.</text>
</comment>
<dbReference type="GO" id="GO:0016020">
    <property type="term" value="C:membrane"/>
    <property type="evidence" value="ECO:0007669"/>
    <property type="project" value="UniProtKB-SubCell"/>
</dbReference>
<comment type="subcellular location">
    <subcellularLocation>
        <location evidence="1">Membrane</location>
        <topology evidence="1">Multi-pass membrane protein</topology>
    </subcellularLocation>
</comment>
<evidence type="ECO:0000256" key="13">
    <source>
        <dbReference type="RuleBase" id="RU000679"/>
    </source>
</evidence>
<accession>A0A914BZD2</accession>
<dbReference type="GO" id="GO:0005272">
    <property type="term" value="F:sodium channel activity"/>
    <property type="evidence" value="ECO:0007669"/>
    <property type="project" value="UniProtKB-KW"/>
</dbReference>
<evidence type="ECO:0000256" key="9">
    <source>
        <dbReference type="ARBA" id="ARBA00023136"/>
    </source>
</evidence>
<dbReference type="Gene3D" id="2.60.470.10">
    <property type="entry name" value="Acid-sensing ion channels like domains"/>
    <property type="match status" value="1"/>
</dbReference>
<sequence length="358" mass="40764">MLQCQEFVNDCKFQGTSITPFECCNMFFQPLIGTQNGGLCWLFNHNNTISQSALDLSKGLELVFSIAHNSFSNFLHKHPGIDVYLVDGNLEALRLATESFDSITLKDKQGVRLRMHKEYETDLRRFECGATSSSAKAVDSKGVNSQGSAYVLCLLQTILRVCECLPLFVSYIQYNTHIYSVLQYEQCAKSYMEYVKPIHWNEELSSRLGVTFRQNVDNCRRNFRPCQKTLFHGPIDYYDLPVELTQNTQDFITKLTVVYESLMVTDTIRTRSPSFYELLSYIGYNIALWFAIGHIIWSIIITPCNWFCQSNSKVGPTNLSISTVKNPSPVVTLGNPNRQQLAPIDANTSSQELFPEQI</sequence>
<evidence type="ECO:0000256" key="3">
    <source>
        <dbReference type="ARBA" id="ARBA00022448"/>
    </source>
</evidence>
<dbReference type="AlphaFoldDB" id="A0A914BZD2"/>
<dbReference type="Proteomes" id="UP000887540">
    <property type="component" value="Unplaced"/>
</dbReference>
<keyword evidence="5 13" id="KW-0812">Transmembrane</keyword>
<keyword evidence="4 13" id="KW-0894">Sodium channel</keyword>
<keyword evidence="8 13" id="KW-0406">Ion transport</keyword>
<dbReference type="Pfam" id="PF00858">
    <property type="entry name" value="ASC"/>
    <property type="match status" value="1"/>
</dbReference>
<evidence type="ECO:0000256" key="5">
    <source>
        <dbReference type="ARBA" id="ARBA00022692"/>
    </source>
</evidence>
<protein>
    <submittedName>
        <fullName evidence="16">Uncharacterized protein</fullName>
    </submittedName>
</protein>
<evidence type="ECO:0000256" key="14">
    <source>
        <dbReference type="SAM" id="Phobius"/>
    </source>
</evidence>
<dbReference type="WBParaSite" id="ACRNAN_Path_1346.g5291.t1">
    <property type="protein sequence ID" value="ACRNAN_Path_1346.g5291.t1"/>
    <property type="gene ID" value="ACRNAN_Path_1346.g5291"/>
</dbReference>
<proteinExistence type="inferred from homology"/>
<evidence type="ECO:0000313" key="16">
    <source>
        <dbReference type="WBParaSite" id="ACRNAN_Path_1346.g5291.t1"/>
    </source>
</evidence>
<evidence type="ECO:0000256" key="8">
    <source>
        <dbReference type="ARBA" id="ARBA00023065"/>
    </source>
</evidence>
<evidence type="ECO:0000256" key="4">
    <source>
        <dbReference type="ARBA" id="ARBA00022461"/>
    </source>
</evidence>
<evidence type="ECO:0000256" key="11">
    <source>
        <dbReference type="ARBA" id="ARBA00023201"/>
    </source>
</evidence>
<reference evidence="16" key="1">
    <citation type="submission" date="2022-11" db="UniProtKB">
        <authorList>
            <consortium name="WormBaseParasite"/>
        </authorList>
    </citation>
    <scope>IDENTIFICATION</scope>
</reference>
<keyword evidence="3 13" id="KW-0813">Transport</keyword>